<sequence length="125" mass="12901">MGRSIPQWLKEIVVENALKQTISDVKASSGFSGADSTSGPMGYQAGPSIIGILNNIVSKVRLWKSVFASAGVTSIVALDLNPLYDPTGLLSTELESKAASGGKSTIANEAVRLDAAYKTAIAACA</sequence>
<dbReference type="AlphaFoldDB" id="A0A8H6A7M4"/>
<comment type="caution">
    <text evidence="1">The sequence shown here is derived from an EMBL/GenBank/DDBJ whole genome shotgun (WGS) entry which is preliminary data.</text>
</comment>
<dbReference type="Proteomes" id="UP000541154">
    <property type="component" value="Unassembled WGS sequence"/>
</dbReference>
<organism evidence="1 2">
    <name type="scientific">Petromyces alliaceus</name>
    <name type="common">Aspergillus alliaceus</name>
    <dbReference type="NCBI Taxonomy" id="209559"/>
    <lineage>
        <taxon>Eukaryota</taxon>
        <taxon>Fungi</taxon>
        <taxon>Dikarya</taxon>
        <taxon>Ascomycota</taxon>
        <taxon>Pezizomycotina</taxon>
        <taxon>Eurotiomycetes</taxon>
        <taxon>Eurotiomycetidae</taxon>
        <taxon>Eurotiales</taxon>
        <taxon>Aspergillaceae</taxon>
        <taxon>Aspergillus</taxon>
        <taxon>Aspergillus subgen. Circumdati</taxon>
    </lineage>
</organism>
<accession>A0A8H6A7M4</accession>
<gene>
    <name evidence="1" type="ORF">ETB97_008086</name>
</gene>
<name>A0A8H6A7M4_PETAA</name>
<evidence type="ECO:0000313" key="2">
    <source>
        <dbReference type="Proteomes" id="UP000541154"/>
    </source>
</evidence>
<dbReference type="Gene3D" id="1.20.1280.140">
    <property type="match status" value="1"/>
</dbReference>
<evidence type="ECO:0000313" key="1">
    <source>
        <dbReference type="EMBL" id="KAF5864308.1"/>
    </source>
</evidence>
<proteinExistence type="predicted"/>
<keyword evidence="2" id="KW-1185">Reference proteome</keyword>
<reference evidence="1 2" key="1">
    <citation type="submission" date="2019-04" db="EMBL/GenBank/DDBJ databases">
        <title>Aspergillus burnettii sp. nov., novel species from soil in southeast Queensland.</title>
        <authorList>
            <person name="Gilchrist C.L.M."/>
            <person name="Pitt J.I."/>
            <person name="Lange L."/>
            <person name="Lacey H.J."/>
            <person name="Vuong D."/>
            <person name="Midgley D.J."/>
            <person name="Greenfield P."/>
            <person name="Bradbury M."/>
            <person name="Lacey E."/>
            <person name="Busk P.K."/>
            <person name="Pilgaard B."/>
            <person name="Chooi Y.H."/>
            <person name="Piggott A.M."/>
        </authorList>
    </citation>
    <scope>NUCLEOTIDE SEQUENCE [LARGE SCALE GENOMIC DNA]</scope>
    <source>
        <strain evidence="1 2">FRR 5400</strain>
    </source>
</reference>
<dbReference type="EMBL" id="SPNV01000036">
    <property type="protein sequence ID" value="KAF5864308.1"/>
    <property type="molecule type" value="Genomic_DNA"/>
</dbReference>
<protein>
    <submittedName>
        <fullName evidence="1">Uncharacterized protein</fullName>
    </submittedName>
</protein>